<dbReference type="SUPFAM" id="SSF46689">
    <property type="entry name" value="Homeodomain-like"/>
    <property type="match status" value="1"/>
</dbReference>
<evidence type="ECO:0000313" key="7">
    <source>
        <dbReference type="Proteomes" id="UP000000657"/>
    </source>
</evidence>
<dbReference type="STRING" id="326424.FRAAL5489"/>
<dbReference type="Gene3D" id="1.10.10.60">
    <property type="entry name" value="Homeodomain-like"/>
    <property type="match status" value="1"/>
</dbReference>
<evidence type="ECO:0000256" key="3">
    <source>
        <dbReference type="ARBA" id="ARBA00023163"/>
    </source>
</evidence>
<evidence type="ECO:0000256" key="2">
    <source>
        <dbReference type="ARBA" id="ARBA00023125"/>
    </source>
</evidence>
<dbReference type="Proteomes" id="UP000000657">
    <property type="component" value="Chromosome"/>
</dbReference>
<evidence type="ECO:0000256" key="4">
    <source>
        <dbReference type="PROSITE-ProRule" id="PRU00335"/>
    </source>
</evidence>
<dbReference type="RefSeq" id="WP_011606573.1">
    <property type="nucleotide sequence ID" value="NC_008278.1"/>
</dbReference>
<name>Q0REI8_FRAAA</name>
<dbReference type="HOGENOM" id="CLU_069356_25_3_11"/>
<protein>
    <submittedName>
        <fullName evidence="6">TetR-family transcriptional regulator</fullName>
    </submittedName>
</protein>
<dbReference type="SUPFAM" id="SSF48498">
    <property type="entry name" value="Tetracyclin repressor-like, C-terminal domain"/>
    <property type="match status" value="1"/>
</dbReference>
<dbReference type="AlphaFoldDB" id="Q0REI8"/>
<accession>Q0REI8</accession>
<dbReference type="OrthoDB" id="9796019at2"/>
<feature type="domain" description="HTH tetR-type" evidence="5">
    <location>
        <begin position="11"/>
        <end position="71"/>
    </location>
</feature>
<keyword evidence="2 4" id="KW-0238">DNA-binding</keyword>
<dbReference type="Pfam" id="PF16859">
    <property type="entry name" value="TetR_C_11"/>
    <property type="match status" value="1"/>
</dbReference>
<dbReference type="PROSITE" id="PS50977">
    <property type="entry name" value="HTH_TETR_2"/>
    <property type="match status" value="1"/>
</dbReference>
<dbReference type="eggNOG" id="COG1309">
    <property type="taxonomic scope" value="Bacteria"/>
</dbReference>
<feature type="DNA-binding region" description="H-T-H motif" evidence="4">
    <location>
        <begin position="34"/>
        <end position="53"/>
    </location>
</feature>
<dbReference type="InterPro" id="IPR009057">
    <property type="entry name" value="Homeodomain-like_sf"/>
</dbReference>
<evidence type="ECO:0000256" key="1">
    <source>
        <dbReference type="ARBA" id="ARBA00023015"/>
    </source>
</evidence>
<dbReference type="GO" id="GO:0003700">
    <property type="term" value="F:DNA-binding transcription factor activity"/>
    <property type="evidence" value="ECO:0007669"/>
    <property type="project" value="TreeGrafter"/>
</dbReference>
<keyword evidence="7" id="KW-1185">Reference proteome</keyword>
<dbReference type="InterPro" id="IPR011075">
    <property type="entry name" value="TetR_C"/>
</dbReference>
<dbReference type="InterPro" id="IPR050109">
    <property type="entry name" value="HTH-type_TetR-like_transc_reg"/>
</dbReference>
<dbReference type="EMBL" id="CT573213">
    <property type="protein sequence ID" value="CAJ64122.1"/>
    <property type="molecule type" value="Genomic_DNA"/>
</dbReference>
<dbReference type="InterPro" id="IPR001647">
    <property type="entry name" value="HTH_TetR"/>
</dbReference>
<keyword evidence="3" id="KW-0804">Transcription</keyword>
<sequence>METTVEDARIARTRAAVREAVRSLFEEEGPAALTHQRVAQRAEVGRATIYRHWPRQIDLVTEAMTITEQPLLRAGEGPLREWLSRELIRSAADLAQPVARQFLTTVIATADQNPAVAALRDDLLRRISSLLRGAIDRAVAAGETVAERDNDELLAQILGPLIFRVTIQRAPVDRAFADRIVDAALGPAA</sequence>
<evidence type="ECO:0000313" key="6">
    <source>
        <dbReference type="EMBL" id="CAJ64122.1"/>
    </source>
</evidence>
<organism evidence="6 7">
    <name type="scientific">Frankia alni (strain DSM 45986 / CECT 9034 / ACN14a)</name>
    <dbReference type="NCBI Taxonomy" id="326424"/>
    <lineage>
        <taxon>Bacteria</taxon>
        <taxon>Bacillati</taxon>
        <taxon>Actinomycetota</taxon>
        <taxon>Actinomycetes</taxon>
        <taxon>Frankiales</taxon>
        <taxon>Frankiaceae</taxon>
        <taxon>Frankia</taxon>
    </lineage>
</organism>
<gene>
    <name evidence="6" type="ordered locus">FRAAL5489</name>
</gene>
<dbReference type="KEGG" id="fal:FRAAL5489"/>
<dbReference type="GO" id="GO:0000976">
    <property type="term" value="F:transcription cis-regulatory region binding"/>
    <property type="evidence" value="ECO:0007669"/>
    <property type="project" value="TreeGrafter"/>
</dbReference>
<dbReference type="InterPro" id="IPR036271">
    <property type="entry name" value="Tet_transcr_reg_TetR-rel_C_sf"/>
</dbReference>
<reference evidence="6 7" key="1">
    <citation type="journal article" date="2007" name="Genome Res.">
        <title>Genome characteristics of facultatively symbiotic Frankia sp. strains reflect host range and host plant biogeography.</title>
        <authorList>
            <person name="Normand P."/>
            <person name="Lapierre P."/>
            <person name="Tisa L.S."/>
            <person name="Gogarten J.P."/>
            <person name="Alloisio N."/>
            <person name="Bagnarol E."/>
            <person name="Bassi C.A."/>
            <person name="Berry A.M."/>
            <person name="Bickhart D.M."/>
            <person name="Choisne N."/>
            <person name="Couloux A."/>
            <person name="Cournoyer B."/>
            <person name="Cruveiller S."/>
            <person name="Daubin V."/>
            <person name="Demange N."/>
            <person name="Francino M.P."/>
            <person name="Goltsman E."/>
            <person name="Huang Y."/>
            <person name="Kopp O.R."/>
            <person name="Labarre L."/>
            <person name="Lapidus A."/>
            <person name="Lavire C."/>
            <person name="Marechal J."/>
            <person name="Martinez M."/>
            <person name="Mastronunzio J.E."/>
            <person name="Mullin B.C."/>
            <person name="Niemann J."/>
            <person name="Pujic P."/>
            <person name="Rawnsley T."/>
            <person name="Rouy Z."/>
            <person name="Schenowitz C."/>
            <person name="Sellstedt A."/>
            <person name="Tavares F."/>
            <person name="Tomkins J.P."/>
            <person name="Vallenet D."/>
            <person name="Valverde C."/>
            <person name="Wall L.G."/>
            <person name="Wang Y."/>
            <person name="Medigue C."/>
            <person name="Benson D.R."/>
        </authorList>
    </citation>
    <scope>NUCLEOTIDE SEQUENCE [LARGE SCALE GENOMIC DNA]</scope>
    <source>
        <strain evidence="7">DSM 45986 / CECT 9034 / ACN14a</strain>
    </source>
</reference>
<keyword evidence="1" id="KW-0805">Transcription regulation</keyword>
<dbReference type="Gene3D" id="1.10.357.10">
    <property type="entry name" value="Tetracycline Repressor, domain 2"/>
    <property type="match status" value="1"/>
</dbReference>
<dbReference type="Pfam" id="PF00440">
    <property type="entry name" value="TetR_N"/>
    <property type="match status" value="1"/>
</dbReference>
<dbReference type="PANTHER" id="PTHR30055">
    <property type="entry name" value="HTH-TYPE TRANSCRIPTIONAL REGULATOR RUTR"/>
    <property type="match status" value="1"/>
</dbReference>
<dbReference type="PANTHER" id="PTHR30055:SF148">
    <property type="entry name" value="TETR-FAMILY TRANSCRIPTIONAL REGULATOR"/>
    <property type="match status" value="1"/>
</dbReference>
<evidence type="ECO:0000259" key="5">
    <source>
        <dbReference type="PROSITE" id="PS50977"/>
    </source>
</evidence>
<proteinExistence type="predicted"/>